<evidence type="ECO:0000259" key="17">
    <source>
        <dbReference type="PROSITE" id="PS51194"/>
    </source>
</evidence>
<feature type="compositionally biased region" description="Basic and acidic residues" evidence="15">
    <location>
        <begin position="78"/>
        <end position="98"/>
    </location>
</feature>
<dbReference type="InterPro" id="IPR044754">
    <property type="entry name" value="Isw1/2_DEXHc"/>
</dbReference>
<feature type="domain" description="Helicase C-terminal" evidence="17">
    <location>
        <begin position="520"/>
        <end position="671"/>
    </location>
</feature>
<gene>
    <name evidence="19" type="ORF">HK097_010430</name>
</gene>
<dbReference type="InterPro" id="IPR001005">
    <property type="entry name" value="SANT/Myb"/>
</dbReference>
<evidence type="ECO:0000256" key="10">
    <source>
        <dbReference type="ARBA" id="ARBA00022853"/>
    </source>
</evidence>
<dbReference type="SMART" id="SM00490">
    <property type="entry name" value="HELICc"/>
    <property type="match status" value="1"/>
</dbReference>
<dbReference type="SUPFAM" id="SSF46689">
    <property type="entry name" value="Homeodomain-like"/>
    <property type="match status" value="2"/>
</dbReference>
<feature type="domain" description="Helicase ATP-binding" evidence="16">
    <location>
        <begin position="223"/>
        <end position="388"/>
    </location>
</feature>
<keyword evidence="14" id="KW-0539">Nucleus</keyword>
<dbReference type="Gene3D" id="3.40.50.10810">
    <property type="entry name" value="Tandem AAA-ATPase domain"/>
    <property type="match status" value="1"/>
</dbReference>
<accession>A0AAD5S9X0</accession>
<keyword evidence="8" id="KW-0347">Helicase</keyword>
<dbReference type="EMBL" id="JADGJD010000771">
    <property type="protein sequence ID" value="KAJ3048565.1"/>
    <property type="molecule type" value="Genomic_DNA"/>
</dbReference>
<evidence type="ECO:0000256" key="13">
    <source>
        <dbReference type="ARBA" id="ARBA00023204"/>
    </source>
</evidence>
<proteinExistence type="inferred from homology"/>
<dbReference type="InterPro" id="IPR014001">
    <property type="entry name" value="Helicase_ATP-bd"/>
</dbReference>
<name>A0AAD5S9X0_9FUNG</name>
<dbReference type="SMART" id="SM00487">
    <property type="entry name" value="DEXDc"/>
    <property type="match status" value="1"/>
</dbReference>
<dbReference type="GO" id="GO:0006281">
    <property type="term" value="P:DNA repair"/>
    <property type="evidence" value="ECO:0007669"/>
    <property type="project" value="UniProtKB-KW"/>
</dbReference>
<organism evidence="19 20">
    <name type="scientific">Rhizophlyctis rosea</name>
    <dbReference type="NCBI Taxonomy" id="64517"/>
    <lineage>
        <taxon>Eukaryota</taxon>
        <taxon>Fungi</taxon>
        <taxon>Fungi incertae sedis</taxon>
        <taxon>Chytridiomycota</taxon>
        <taxon>Chytridiomycota incertae sedis</taxon>
        <taxon>Chytridiomycetes</taxon>
        <taxon>Rhizophlyctidales</taxon>
        <taxon>Rhizophlyctidaceae</taxon>
        <taxon>Rhizophlyctis</taxon>
    </lineage>
</organism>
<dbReference type="Pfam" id="PF09111">
    <property type="entry name" value="SLIDE"/>
    <property type="match status" value="1"/>
</dbReference>
<evidence type="ECO:0000313" key="20">
    <source>
        <dbReference type="Proteomes" id="UP001212841"/>
    </source>
</evidence>
<dbReference type="Gene3D" id="1.10.1040.30">
    <property type="entry name" value="ISWI, HAND domain"/>
    <property type="match status" value="1"/>
</dbReference>
<comment type="similarity">
    <text evidence="2">Belongs to the SNF2/RAD54 helicase family. ISWI subfamily.</text>
</comment>
<evidence type="ECO:0000256" key="5">
    <source>
        <dbReference type="ARBA" id="ARBA00022741"/>
    </source>
</evidence>
<dbReference type="GO" id="GO:0000785">
    <property type="term" value="C:chromatin"/>
    <property type="evidence" value="ECO:0007669"/>
    <property type="project" value="UniProtKB-ARBA"/>
</dbReference>
<comment type="subcellular location">
    <subcellularLocation>
        <location evidence="1">Nucleus</location>
    </subcellularLocation>
</comment>
<dbReference type="InterPro" id="IPR036306">
    <property type="entry name" value="ISWI_HAND-dom_sf"/>
</dbReference>
<feature type="region of interest" description="Disordered" evidence="15">
    <location>
        <begin position="791"/>
        <end position="810"/>
    </location>
</feature>
<dbReference type="InterPro" id="IPR001650">
    <property type="entry name" value="Helicase_C-like"/>
</dbReference>
<dbReference type="PROSITE" id="PS51293">
    <property type="entry name" value="SANT"/>
    <property type="match status" value="1"/>
</dbReference>
<evidence type="ECO:0000256" key="9">
    <source>
        <dbReference type="ARBA" id="ARBA00022840"/>
    </source>
</evidence>
<dbReference type="GO" id="GO:0031491">
    <property type="term" value="F:nucleosome binding"/>
    <property type="evidence" value="ECO:0007669"/>
    <property type="project" value="InterPro"/>
</dbReference>
<keyword evidence="12" id="KW-0804">Transcription</keyword>
<dbReference type="GO" id="GO:0016887">
    <property type="term" value="F:ATP hydrolysis activity"/>
    <property type="evidence" value="ECO:0007669"/>
    <property type="project" value="TreeGrafter"/>
</dbReference>
<sequence>MPSKTGRQSESEDSPMEDVSPDTSDVGDDSSAQNQTREESEEQQSSRTASDGEADESMDVESDGGADDSMDVDTSGPSKKEIREMEKVQRRKEREAAKSKAQKRKANFEADNAVLANKKAADAQKRYAYLMGQTEIFSHFINLSKMKGADVSALEEATDYQKAKEVAKDGSRRHRKTEKEEDEEMLQTAEDEVEAEVVFSETPHYVKFNPMRDYQLQGLTWLISLFKNGINGILADEMGLGKTLQTISFLGYLKHFQQIDGPHVVIVPKSTLHNWEAEFNRWVPSIKAFMFHGLKDDRPKLVERLLAQEDWDVVITSYEMCLLEKSSFKKIAWQYIVIDEAHRIKNENSALSQIVREFKCRNRLLLTGTPLQNNLHELWALLNFLLPDIFSSAEDFDNWFEAQGGDQDSVVSQLHKVLRPFLLRRIKADVEKSLLPKKRVNIYVGMSTMQRNWYKKILEKDIDAVNGAMGSKKESKTRLQNIVMQLRKCCNHPYLFDGAEPGPPFTTDEHLVENAGKMVILDKLLKRCKEKGSRVLLFSQMSRVLDILEDYCVFREYEYCRIDGNTPHEDRVASIDEYNKPGSSKYIFLLTTRAGGLGINLATADTVIMYDNDWNPQVDLQAEDRAHRIGQKKQVVVFRFITENAIEERVIDRATQKLRLDQLVIQQGRAVQQAKSASKDELVSMIQHGAEDIFKSSASTISGDAIDDILQRSEAKTAELEEKYSGMGLDDLQNFSTQQGQQSVYEWEGEDFRNTDKAKAIGMNWIGPGKREKKKVTTYSENEYYRVALQTGGRGPSKDKAPKPKNPTLHDFQFWPKRLHDLQDREEKAYQREQGYKVTKAPDDFEGTDDEKAAWVESEQAKIDDAEPLTEKELAEKETLRAKGFDNWNRQDFKAFTKACEKCGRDDLEGIQQDMVASESQKTLEEVHEYSAVFWRRYKEIEKWEKIIENIEKGEGKLRQRQEIQDALTAKVKQHRSPLQQLQIKYLQTRGKNYTEEEDRFLLVMLEKFGYGSEDVYEKIRDEVRKSPLFRFDWFIKSRTAIEIQRRCTTLIGLISKEIAGEEEEEEKVEKGKRKAKEDGRGAGKKGKVEEEVKTPGSGRKARK</sequence>
<dbReference type="Gene3D" id="1.10.10.60">
    <property type="entry name" value="Homeodomain-like"/>
    <property type="match status" value="2"/>
</dbReference>
<keyword evidence="10" id="KW-0156">Chromatin regulator</keyword>
<feature type="compositionally biased region" description="Basic and acidic residues" evidence="15">
    <location>
        <begin position="1076"/>
        <end position="1094"/>
    </location>
</feature>
<evidence type="ECO:0000256" key="7">
    <source>
        <dbReference type="ARBA" id="ARBA00022801"/>
    </source>
</evidence>
<reference evidence="19" key="1">
    <citation type="submission" date="2020-05" db="EMBL/GenBank/DDBJ databases">
        <title>Phylogenomic resolution of chytrid fungi.</title>
        <authorList>
            <person name="Stajich J.E."/>
            <person name="Amses K."/>
            <person name="Simmons R."/>
            <person name="Seto K."/>
            <person name="Myers J."/>
            <person name="Bonds A."/>
            <person name="Quandt C.A."/>
            <person name="Barry K."/>
            <person name="Liu P."/>
            <person name="Grigoriev I."/>
            <person name="Longcore J.E."/>
            <person name="James T.Y."/>
        </authorList>
    </citation>
    <scope>NUCLEOTIDE SEQUENCE</scope>
    <source>
        <strain evidence="19">JEL0318</strain>
    </source>
</reference>
<feature type="compositionally biased region" description="Acidic residues" evidence="15">
    <location>
        <begin position="11"/>
        <end position="28"/>
    </location>
</feature>
<dbReference type="PROSITE" id="PS51192">
    <property type="entry name" value="HELICASE_ATP_BIND_1"/>
    <property type="match status" value="1"/>
</dbReference>
<dbReference type="Pfam" id="PF09110">
    <property type="entry name" value="HAND"/>
    <property type="match status" value="1"/>
</dbReference>
<dbReference type="Proteomes" id="UP001212841">
    <property type="component" value="Unassembled WGS sequence"/>
</dbReference>
<dbReference type="PANTHER" id="PTHR45623">
    <property type="entry name" value="CHROMODOMAIN-HELICASE-DNA-BINDING PROTEIN 3-RELATED-RELATED"/>
    <property type="match status" value="1"/>
</dbReference>
<dbReference type="FunFam" id="3.40.50.10810:FF:000002">
    <property type="entry name" value="ISWI chromatin-remodeling complex ATPase CHR11 isoform A"/>
    <property type="match status" value="1"/>
</dbReference>
<dbReference type="GO" id="GO:0045944">
    <property type="term" value="P:positive regulation of transcription by RNA polymerase II"/>
    <property type="evidence" value="ECO:0007669"/>
    <property type="project" value="UniProtKB-ARBA"/>
</dbReference>
<comment type="caution">
    <text evidence="19">The sequence shown here is derived from an EMBL/GenBank/DDBJ whole genome shotgun (WGS) entry which is preliminary data.</text>
</comment>
<dbReference type="GO" id="GO:0003677">
    <property type="term" value="F:DNA binding"/>
    <property type="evidence" value="ECO:0007669"/>
    <property type="project" value="InterPro"/>
</dbReference>
<dbReference type="GO" id="GO:0004386">
    <property type="term" value="F:helicase activity"/>
    <property type="evidence" value="ECO:0007669"/>
    <property type="project" value="UniProtKB-KW"/>
</dbReference>
<dbReference type="InterPro" id="IPR038718">
    <property type="entry name" value="SNF2-like_sf"/>
</dbReference>
<dbReference type="Gene3D" id="3.40.50.300">
    <property type="entry name" value="P-loop containing nucleotide triphosphate hydrolases"/>
    <property type="match status" value="1"/>
</dbReference>
<dbReference type="SMART" id="SM00717">
    <property type="entry name" value="SANT"/>
    <property type="match status" value="2"/>
</dbReference>
<evidence type="ECO:0000256" key="12">
    <source>
        <dbReference type="ARBA" id="ARBA00023163"/>
    </source>
</evidence>
<evidence type="ECO:0000256" key="11">
    <source>
        <dbReference type="ARBA" id="ARBA00023015"/>
    </source>
</evidence>
<dbReference type="FunFam" id="3.40.50.300:FF:000082">
    <property type="entry name" value="ISWI chromatin remodeling complex ATPase ISW1"/>
    <property type="match status" value="1"/>
</dbReference>
<dbReference type="SUPFAM" id="SSF52540">
    <property type="entry name" value="P-loop containing nucleoside triphosphate hydrolases"/>
    <property type="match status" value="2"/>
</dbReference>
<dbReference type="GO" id="GO:0005524">
    <property type="term" value="F:ATP binding"/>
    <property type="evidence" value="ECO:0007669"/>
    <property type="project" value="UniProtKB-KW"/>
</dbReference>
<evidence type="ECO:0000256" key="15">
    <source>
        <dbReference type="SAM" id="MobiDB-lite"/>
    </source>
</evidence>
<dbReference type="InterPro" id="IPR000330">
    <property type="entry name" value="SNF2_N"/>
</dbReference>
<dbReference type="GO" id="GO:0034728">
    <property type="term" value="P:nucleosome organization"/>
    <property type="evidence" value="ECO:0007669"/>
    <property type="project" value="TreeGrafter"/>
</dbReference>
<evidence type="ECO:0000256" key="14">
    <source>
        <dbReference type="ARBA" id="ARBA00023242"/>
    </source>
</evidence>
<feature type="compositionally biased region" description="Acidic residues" evidence="15">
    <location>
        <begin position="52"/>
        <end position="71"/>
    </location>
</feature>
<dbReference type="GO" id="GO:0140658">
    <property type="term" value="F:ATP-dependent chromatin remodeler activity"/>
    <property type="evidence" value="ECO:0007669"/>
    <property type="project" value="TreeGrafter"/>
</dbReference>
<keyword evidence="7" id="KW-0378">Hydrolase</keyword>
<dbReference type="InterPro" id="IPR015194">
    <property type="entry name" value="ISWI_HAND-dom"/>
</dbReference>
<feature type="region of interest" description="Disordered" evidence="15">
    <location>
        <begin position="165"/>
        <end position="186"/>
    </location>
</feature>
<keyword evidence="6" id="KW-0227">DNA damage</keyword>
<evidence type="ECO:0000313" key="19">
    <source>
        <dbReference type="EMBL" id="KAJ3048565.1"/>
    </source>
</evidence>
<keyword evidence="13" id="KW-0234">DNA repair</keyword>
<dbReference type="GO" id="GO:0042393">
    <property type="term" value="F:histone binding"/>
    <property type="evidence" value="ECO:0007669"/>
    <property type="project" value="TreeGrafter"/>
</dbReference>
<dbReference type="InterPro" id="IPR017884">
    <property type="entry name" value="SANT_dom"/>
</dbReference>
<evidence type="ECO:0000259" key="16">
    <source>
        <dbReference type="PROSITE" id="PS51192"/>
    </source>
</evidence>
<keyword evidence="11" id="KW-0805">Transcription regulation</keyword>
<dbReference type="CDD" id="cd17997">
    <property type="entry name" value="DEXHc_SMARCA1_SMARCA5"/>
    <property type="match status" value="1"/>
</dbReference>
<evidence type="ECO:0000256" key="2">
    <source>
        <dbReference type="ARBA" id="ARBA00009687"/>
    </source>
</evidence>
<protein>
    <recommendedName>
        <fullName evidence="3">Chromatin-remodeling ATPase INO80</fullName>
    </recommendedName>
</protein>
<dbReference type="Pfam" id="PF13892">
    <property type="entry name" value="DBINO"/>
    <property type="match status" value="1"/>
</dbReference>
<keyword evidence="9" id="KW-0067">ATP-binding</keyword>
<evidence type="ECO:0000256" key="3">
    <source>
        <dbReference type="ARBA" id="ARBA00019805"/>
    </source>
</evidence>
<evidence type="ECO:0000256" key="6">
    <source>
        <dbReference type="ARBA" id="ARBA00022763"/>
    </source>
</evidence>
<dbReference type="CDD" id="cd18793">
    <property type="entry name" value="SF2_C_SNF"/>
    <property type="match status" value="1"/>
</dbReference>
<keyword evidence="5" id="KW-0547">Nucleotide-binding</keyword>
<dbReference type="PANTHER" id="PTHR45623:SF49">
    <property type="entry name" value="SWI_SNF-RELATED MATRIX-ASSOCIATED ACTIN-DEPENDENT REGULATOR OF CHROMATIN SUBFAMILY A MEMBER 5"/>
    <property type="match status" value="1"/>
</dbReference>
<dbReference type="InterPro" id="IPR015195">
    <property type="entry name" value="SLIDE"/>
</dbReference>
<dbReference type="Pfam" id="PF00176">
    <property type="entry name" value="SNF2-rel_dom"/>
    <property type="match status" value="1"/>
</dbReference>
<dbReference type="InterPro" id="IPR027417">
    <property type="entry name" value="P-loop_NTPase"/>
</dbReference>
<keyword evidence="4" id="KW-0677">Repeat</keyword>
<feature type="region of interest" description="Disordered" evidence="15">
    <location>
        <begin position="1060"/>
        <end position="1104"/>
    </location>
</feature>
<dbReference type="InterPro" id="IPR009057">
    <property type="entry name" value="Homeodomain-like_sf"/>
</dbReference>
<keyword evidence="20" id="KW-1185">Reference proteome</keyword>
<dbReference type="SUPFAM" id="SSF101224">
    <property type="entry name" value="HAND domain of the nucleosome remodeling ATPase ISWI"/>
    <property type="match status" value="1"/>
</dbReference>
<evidence type="ECO:0000259" key="18">
    <source>
        <dbReference type="PROSITE" id="PS51293"/>
    </source>
</evidence>
<feature type="domain" description="SANT" evidence="18">
    <location>
        <begin position="883"/>
        <end position="939"/>
    </location>
</feature>
<dbReference type="AlphaFoldDB" id="A0AAD5S9X0"/>
<dbReference type="InterPro" id="IPR020838">
    <property type="entry name" value="DBINO"/>
</dbReference>
<evidence type="ECO:0000256" key="1">
    <source>
        <dbReference type="ARBA" id="ARBA00004123"/>
    </source>
</evidence>
<dbReference type="PROSITE" id="PS51194">
    <property type="entry name" value="HELICASE_CTER"/>
    <property type="match status" value="1"/>
</dbReference>
<evidence type="ECO:0000256" key="8">
    <source>
        <dbReference type="ARBA" id="ARBA00022806"/>
    </source>
</evidence>
<evidence type="ECO:0000256" key="4">
    <source>
        <dbReference type="ARBA" id="ARBA00022737"/>
    </source>
</evidence>
<dbReference type="Pfam" id="PF00271">
    <property type="entry name" value="Helicase_C"/>
    <property type="match status" value="1"/>
</dbReference>
<dbReference type="InterPro" id="IPR049730">
    <property type="entry name" value="SNF2/RAD54-like_C"/>
</dbReference>
<feature type="region of interest" description="Disordered" evidence="15">
    <location>
        <begin position="1"/>
        <end position="105"/>
    </location>
</feature>
<dbReference type="GO" id="GO:0005634">
    <property type="term" value="C:nucleus"/>
    <property type="evidence" value="ECO:0007669"/>
    <property type="project" value="UniProtKB-SubCell"/>
</dbReference>